<organism evidence="4 5">
    <name type="scientific">Novosphingobium piscinae</name>
    <dbReference type="NCBI Taxonomy" id="1507448"/>
    <lineage>
        <taxon>Bacteria</taxon>
        <taxon>Pseudomonadati</taxon>
        <taxon>Pseudomonadota</taxon>
        <taxon>Alphaproteobacteria</taxon>
        <taxon>Sphingomonadales</taxon>
        <taxon>Sphingomonadaceae</taxon>
        <taxon>Novosphingobium</taxon>
    </lineage>
</organism>
<evidence type="ECO:0000313" key="4">
    <source>
        <dbReference type="EMBL" id="MBC2669034.1"/>
    </source>
</evidence>
<comment type="caution">
    <text evidence="4">The sequence shown here is derived from an EMBL/GenBank/DDBJ whole genome shotgun (WGS) entry which is preliminary data.</text>
</comment>
<evidence type="ECO:0000256" key="2">
    <source>
        <dbReference type="SAM" id="Phobius"/>
    </source>
</evidence>
<keyword evidence="5" id="KW-1185">Reference proteome</keyword>
<evidence type="ECO:0000313" key="5">
    <source>
        <dbReference type="Proteomes" id="UP000551327"/>
    </source>
</evidence>
<sequence>MIIACPACATRYVVPDSAIGIDGRTVRCAKCRHSWFQSGPDIELPAAPAPVPPAPAVVADDSPMPPPAAPRAAEPAPPPAAAPIDPPPVTAAAPREPVAAPFYDDDESAYSGSTFAHEPPFRPRRNPLKLYTLGAAAFAVIALTAIGAVAWYGLPDWAPLARQTFAGPQPDLALDFPHNRMDRRTLPNGTEFFGISGKVTNVGTQRRTVPTIRIVLRDKQNRIVYQFDVAPPKRQLAPGESVTINEARTDVPRTADAVEYGWMPG</sequence>
<dbReference type="AlphaFoldDB" id="A0A7X1FXX2"/>
<dbReference type="NCBIfam" id="TIGR02098">
    <property type="entry name" value="MJ0042_CXXC"/>
    <property type="match status" value="1"/>
</dbReference>
<feature type="domain" description="Zinc finger/thioredoxin putative" evidence="3">
    <location>
        <begin position="1"/>
        <end position="36"/>
    </location>
</feature>
<proteinExistence type="predicted"/>
<reference evidence="4 5" key="1">
    <citation type="submission" date="2020-08" db="EMBL/GenBank/DDBJ databases">
        <title>The genome sequence of type strain Novosphingobium piscinae KCTC 42194.</title>
        <authorList>
            <person name="Liu Y."/>
        </authorList>
    </citation>
    <scope>NUCLEOTIDE SEQUENCE [LARGE SCALE GENOMIC DNA]</scope>
    <source>
        <strain evidence="4 5">KCTC 42194</strain>
    </source>
</reference>
<dbReference type="Proteomes" id="UP000551327">
    <property type="component" value="Unassembled WGS sequence"/>
</dbReference>
<keyword evidence="2" id="KW-0812">Transmembrane</keyword>
<accession>A0A7X1FXX2</accession>
<protein>
    <submittedName>
        <fullName evidence="4">Zinc-ribbon domain-containing protein</fullName>
    </submittedName>
</protein>
<feature type="transmembrane region" description="Helical" evidence="2">
    <location>
        <begin position="130"/>
        <end position="154"/>
    </location>
</feature>
<gene>
    <name evidence="4" type="ORF">H7F53_07760</name>
</gene>
<dbReference type="Pfam" id="PF13717">
    <property type="entry name" value="Zn_ribbon_4"/>
    <property type="match status" value="1"/>
</dbReference>
<keyword evidence="2" id="KW-0472">Membrane</keyword>
<dbReference type="EMBL" id="JACLAX010000006">
    <property type="protein sequence ID" value="MBC2669034.1"/>
    <property type="molecule type" value="Genomic_DNA"/>
</dbReference>
<dbReference type="InterPro" id="IPR011723">
    <property type="entry name" value="Znf/thioredoxin_put"/>
</dbReference>
<evidence type="ECO:0000256" key="1">
    <source>
        <dbReference type="SAM" id="MobiDB-lite"/>
    </source>
</evidence>
<evidence type="ECO:0000259" key="3">
    <source>
        <dbReference type="Pfam" id="PF13717"/>
    </source>
</evidence>
<feature type="compositionally biased region" description="Pro residues" evidence="1">
    <location>
        <begin position="63"/>
        <end position="89"/>
    </location>
</feature>
<feature type="region of interest" description="Disordered" evidence="1">
    <location>
        <begin position="46"/>
        <end position="93"/>
    </location>
</feature>
<keyword evidence="2" id="KW-1133">Transmembrane helix</keyword>
<name>A0A7X1FXX2_9SPHN</name>